<accession>A0A1H0G3M7</accession>
<keyword evidence="2" id="KW-0645">Protease</keyword>
<dbReference type="RefSeq" id="WP_091369689.1">
    <property type="nucleotide sequence ID" value="NZ_FNDV01000003.1"/>
</dbReference>
<dbReference type="InterPro" id="IPR013320">
    <property type="entry name" value="ConA-like_dom_sf"/>
</dbReference>
<dbReference type="AlphaFoldDB" id="A0A1H0G3M7"/>
<dbReference type="GO" id="GO:0006508">
    <property type="term" value="P:proteolysis"/>
    <property type="evidence" value="ECO:0007669"/>
    <property type="project" value="UniProtKB-KW"/>
</dbReference>
<keyword evidence="2" id="KW-0378">Hydrolase</keyword>
<dbReference type="STRING" id="504798.SAMN05421871_103225"/>
<protein>
    <submittedName>
        <fullName evidence="2">M6 family metalloprotease domain-containing protein</fullName>
    </submittedName>
</protein>
<feature type="region of interest" description="Disordered" evidence="1">
    <location>
        <begin position="472"/>
        <end position="491"/>
    </location>
</feature>
<evidence type="ECO:0000313" key="3">
    <source>
        <dbReference type="Proteomes" id="UP000199651"/>
    </source>
</evidence>
<dbReference type="EMBL" id="FNJB01000001">
    <property type="protein sequence ID" value="SDO01486.1"/>
    <property type="molecule type" value="Genomic_DNA"/>
</dbReference>
<dbReference type="Proteomes" id="UP000199651">
    <property type="component" value="Unassembled WGS sequence"/>
</dbReference>
<dbReference type="PANTHER" id="PTHR41775">
    <property type="entry name" value="SECRETED PROTEIN-RELATED"/>
    <property type="match status" value="1"/>
</dbReference>
<dbReference type="GO" id="GO:0008237">
    <property type="term" value="F:metallopeptidase activity"/>
    <property type="evidence" value="ECO:0007669"/>
    <property type="project" value="UniProtKB-KW"/>
</dbReference>
<keyword evidence="3" id="KW-1185">Reference proteome</keyword>
<sequence length="695" mass="73218">MSIDPGRRGRLRRLLTVALAVLTALPLTLFLAAERATAAAPMADPARSCMVAPGGFLSEGPTDWRSFPRPLGKVKMAMLFVDFADAPADTSVDSELEIFSTESEDWYATSSYGKFDLDIVPYKRWLRLPSSLNEHARTHPLMTARDSRPDVVTDDPMLASIFRNAVQLADPNFDFSQTDALLLVPSRRSSYSRGYATFEHISADGNTILAETNLATSRYRDGHILLNHEGGHLISLPDTYGGPGGFGWTGGWDVMGHMWGPAPDQFAWHKWKVGWLDDTQIACLATRNAVIEHTVSPVETPGGTKAVVVRYGTNTAYIAEVRQRLGLDTRACDTGVLVYRVDSRTPSGSGPVRVMDSHPNTGCGNNGLNDAPYDLGSGEVSTFTDSANQVRIQVMAKSGNDFTVRATFGTPAADDFAMSVAPSAGQVTPGGSTSATVATSVTSGSAQRVALSASGLPSGASAVFEPSEVTAGGSSRMTISTTASTPNGTYPVSVTGRGATASRTAAFTLTVGAPPTVEFADDFESDKGWRVNPNGTDTATSGRWERAQPQATSHNGITVQNGTTPGPGTHDLVTGAAAGSEVGANDVDGGVTSVLSPAISLTAGVSYRLRFSHYLAHLDNATAEDFLRVRVVHDGGMTTVFERKGTASNVGGTFAAADVSLTPYAGQTVRLLVETVDAGTGSLVEAAIDNVQIIR</sequence>
<dbReference type="PANTHER" id="PTHR41775:SF1">
    <property type="entry name" value="PEPTIDASE M6-LIKE DOMAIN-CONTAINING PROTEIN"/>
    <property type="match status" value="1"/>
</dbReference>
<reference evidence="3" key="1">
    <citation type="submission" date="2016-10" db="EMBL/GenBank/DDBJ databases">
        <authorList>
            <person name="Varghese N."/>
            <person name="Submissions S."/>
        </authorList>
    </citation>
    <scope>NUCLEOTIDE SEQUENCE [LARGE SCALE GENOMIC DNA]</scope>
    <source>
        <strain evidence="3">IBRC-M 10655</strain>
    </source>
</reference>
<proteinExistence type="predicted"/>
<organism evidence="2 3">
    <name type="scientific">Actinokineospora alba</name>
    <dbReference type="NCBI Taxonomy" id="504798"/>
    <lineage>
        <taxon>Bacteria</taxon>
        <taxon>Bacillati</taxon>
        <taxon>Actinomycetota</taxon>
        <taxon>Actinomycetes</taxon>
        <taxon>Pseudonocardiales</taxon>
        <taxon>Pseudonocardiaceae</taxon>
        <taxon>Actinokineospora</taxon>
    </lineage>
</organism>
<gene>
    <name evidence="2" type="ORF">SAMN05192558_101646</name>
</gene>
<dbReference type="OrthoDB" id="8780795at2"/>
<evidence type="ECO:0000313" key="2">
    <source>
        <dbReference type="EMBL" id="SDO01486.1"/>
    </source>
</evidence>
<evidence type="ECO:0000256" key="1">
    <source>
        <dbReference type="SAM" id="MobiDB-lite"/>
    </source>
</evidence>
<dbReference type="SUPFAM" id="SSF49899">
    <property type="entry name" value="Concanavalin A-like lectins/glucanases"/>
    <property type="match status" value="1"/>
</dbReference>
<name>A0A1H0G3M7_9PSEU</name>
<keyword evidence="2" id="KW-0482">Metalloprotease</keyword>